<organism evidence="1">
    <name type="scientific">Aphanomyces astaci</name>
    <name type="common">Crayfish plague agent</name>
    <dbReference type="NCBI Taxonomy" id="112090"/>
    <lineage>
        <taxon>Eukaryota</taxon>
        <taxon>Sar</taxon>
        <taxon>Stramenopiles</taxon>
        <taxon>Oomycota</taxon>
        <taxon>Saprolegniomycetes</taxon>
        <taxon>Saprolegniales</taxon>
        <taxon>Verrucalvaceae</taxon>
        <taxon>Aphanomyces</taxon>
    </lineage>
</organism>
<dbReference type="AlphaFoldDB" id="W4H0R8"/>
<gene>
    <name evidence="1" type="ORF">H257_03936</name>
</gene>
<sequence length="218" mass="24517">MLSMDTLHNVDTIGLAAIDLTSNLFVMDAPVPAPSSPAYVRSLAFGSLSPAVAIPLCRNTRLSTYQHNGALYVEAITRNTDMDELIVLIWTDGGEFDVGLRRFLTTSPEGRGYLDSMSQRPFLSTEDEVTYLASFNVTTWLTQYQNSKQHGIQEYAWIQPTLGGVHKLAVMVLPFQPRQAFWTTVNLCCGFYYDLWCAKCVNGSLIRTDPQFWWQASR</sequence>
<accession>W4H0R8</accession>
<dbReference type="OrthoDB" id="10566631at2759"/>
<dbReference type="RefSeq" id="XP_009826561.1">
    <property type="nucleotide sequence ID" value="XM_009828259.1"/>
</dbReference>
<reference evidence="1" key="1">
    <citation type="submission" date="2013-12" db="EMBL/GenBank/DDBJ databases">
        <title>The Genome Sequence of Aphanomyces astaci APO3.</title>
        <authorList>
            <consortium name="The Broad Institute Genomics Platform"/>
            <person name="Russ C."/>
            <person name="Tyler B."/>
            <person name="van West P."/>
            <person name="Dieguez-Uribeondo J."/>
            <person name="Young S.K."/>
            <person name="Zeng Q."/>
            <person name="Gargeya S."/>
            <person name="Fitzgerald M."/>
            <person name="Abouelleil A."/>
            <person name="Alvarado L."/>
            <person name="Chapman S.B."/>
            <person name="Gainer-Dewar J."/>
            <person name="Goldberg J."/>
            <person name="Griggs A."/>
            <person name="Gujja S."/>
            <person name="Hansen M."/>
            <person name="Howarth C."/>
            <person name="Imamovic A."/>
            <person name="Ireland A."/>
            <person name="Larimer J."/>
            <person name="McCowan C."/>
            <person name="Murphy C."/>
            <person name="Pearson M."/>
            <person name="Poon T.W."/>
            <person name="Priest M."/>
            <person name="Roberts A."/>
            <person name="Saif S."/>
            <person name="Shea T."/>
            <person name="Sykes S."/>
            <person name="Wortman J."/>
            <person name="Nusbaum C."/>
            <person name="Birren B."/>
        </authorList>
    </citation>
    <scope>NUCLEOTIDE SEQUENCE [LARGE SCALE GENOMIC DNA]</scope>
    <source>
        <strain evidence="1">APO3</strain>
    </source>
</reference>
<proteinExistence type="predicted"/>
<protein>
    <submittedName>
        <fullName evidence="1">Uncharacterized protein</fullName>
    </submittedName>
</protein>
<dbReference type="GeneID" id="20805932"/>
<evidence type="ECO:0000313" key="1">
    <source>
        <dbReference type="EMBL" id="ETV84869.1"/>
    </source>
</evidence>
<name>W4H0R8_APHAT</name>
<dbReference type="EMBL" id="KI913119">
    <property type="protein sequence ID" value="ETV84869.1"/>
    <property type="molecule type" value="Genomic_DNA"/>
</dbReference>
<dbReference type="VEuPathDB" id="FungiDB:H257_03936"/>